<evidence type="ECO:0000256" key="7">
    <source>
        <dbReference type="SAM" id="Phobius"/>
    </source>
</evidence>
<keyword evidence="4 7" id="KW-1133">Transmembrane helix</keyword>
<feature type="transmembrane region" description="Helical" evidence="7">
    <location>
        <begin position="164"/>
        <end position="183"/>
    </location>
</feature>
<reference evidence="9" key="1">
    <citation type="submission" date="2024-06" db="EMBL/GenBank/DDBJ databases">
        <authorList>
            <person name="Coelho C."/>
            <person name="Bento M."/>
            <person name="Garcia E."/>
            <person name="Camelo A."/>
            <person name="Brandao I."/>
            <person name="Espirito Santo C."/>
            <person name="Trovao J."/>
            <person name="Verissimo A."/>
            <person name="Costa J."/>
            <person name="Tiago I."/>
        </authorList>
    </citation>
    <scope>NUCLEOTIDE SEQUENCE</scope>
    <source>
        <strain evidence="9">KWT182</strain>
    </source>
</reference>
<dbReference type="Gene3D" id="1.20.1250.20">
    <property type="entry name" value="MFS general substrate transporter like domains"/>
    <property type="match status" value="2"/>
</dbReference>
<evidence type="ECO:0000256" key="2">
    <source>
        <dbReference type="ARBA" id="ARBA00022475"/>
    </source>
</evidence>
<dbReference type="InterPro" id="IPR036259">
    <property type="entry name" value="MFS_trans_sf"/>
</dbReference>
<dbReference type="PANTHER" id="PTHR11662:SF399">
    <property type="entry name" value="FI19708P1-RELATED"/>
    <property type="match status" value="1"/>
</dbReference>
<dbReference type="PANTHER" id="PTHR11662">
    <property type="entry name" value="SOLUTE CARRIER FAMILY 17"/>
    <property type="match status" value="1"/>
</dbReference>
<evidence type="ECO:0000259" key="8">
    <source>
        <dbReference type="PROSITE" id="PS50850"/>
    </source>
</evidence>
<keyword evidence="3 7" id="KW-0812">Transmembrane</keyword>
<accession>A0AAU7Q4T3</accession>
<feature type="transmembrane region" description="Helical" evidence="7">
    <location>
        <begin position="231"/>
        <end position="253"/>
    </location>
</feature>
<dbReference type="PIRSF" id="PIRSF002808">
    <property type="entry name" value="Hexose_phosphate_transp"/>
    <property type="match status" value="1"/>
</dbReference>
<sequence>MKRRSMGWITVFMLFIVYMLNYMDRAALSITAPLIEKELGFNAAELGMVFSAFFVGYVIFNFVGGMASDKSGPKLVFVFAVALWSLFCGMTALAVGLTSILIIRVLFGMAEGPISSAGNKMVNNWISRNETAVAVGFFSAGSPLGGAIAGPVVGFLAIAVGWRWAFVIICCIGLVWTLVWYATATDTPKNNRFVDHEEQKELENKNDIAIDNTARVDNTKLGLGYYMKQPIVLATAVAFFSYNYVLYFFLTWFPSYLNQAMHLDIKQLSIATVIPWLVGAVGMVIGGAVSDYIYRVTGRALFSRKLVLGTCLAGTAACVAISGNVATVQSAIILMSCSLFLLYLTGAIYWAIVQDVVHKDKVGSVGGAMHGIANTSGIIGPLVTGFIVQATGNFSMAFFLAGAIALLGAVLVIFCIKDKTSVKSFKTEQGI</sequence>
<evidence type="ECO:0000313" key="9">
    <source>
        <dbReference type="EMBL" id="XBS68008.1"/>
    </source>
</evidence>
<feature type="transmembrane region" description="Helical" evidence="7">
    <location>
        <begin position="394"/>
        <end position="416"/>
    </location>
</feature>
<evidence type="ECO:0000256" key="4">
    <source>
        <dbReference type="ARBA" id="ARBA00022989"/>
    </source>
</evidence>
<dbReference type="InterPro" id="IPR020846">
    <property type="entry name" value="MFS_dom"/>
</dbReference>
<organism evidence="9">
    <name type="scientific">Acerihabitans sp. KWT182</name>
    <dbReference type="NCBI Taxonomy" id="3157919"/>
    <lineage>
        <taxon>Bacteria</taxon>
        <taxon>Pseudomonadati</taxon>
        <taxon>Pseudomonadota</taxon>
        <taxon>Gammaproteobacteria</taxon>
        <taxon>Enterobacterales</taxon>
        <taxon>Pectobacteriaceae</taxon>
        <taxon>Acerihabitans</taxon>
    </lineage>
</organism>
<dbReference type="PROSITE" id="PS50850">
    <property type="entry name" value="MFS"/>
    <property type="match status" value="1"/>
</dbReference>
<evidence type="ECO:0000256" key="3">
    <source>
        <dbReference type="ARBA" id="ARBA00022692"/>
    </source>
</evidence>
<dbReference type="GO" id="GO:0005886">
    <property type="term" value="C:plasma membrane"/>
    <property type="evidence" value="ECO:0007669"/>
    <property type="project" value="UniProtKB-SubCell"/>
</dbReference>
<keyword evidence="2" id="KW-1003">Cell membrane</keyword>
<comment type="similarity">
    <text evidence="6">Belongs to the major facilitator superfamily. Phthalate permease family.</text>
</comment>
<dbReference type="Pfam" id="PF07690">
    <property type="entry name" value="MFS_1"/>
    <property type="match status" value="1"/>
</dbReference>
<evidence type="ECO:0000256" key="5">
    <source>
        <dbReference type="ARBA" id="ARBA00023136"/>
    </source>
</evidence>
<keyword evidence="5 7" id="KW-0472">Membrane</keyword>
<dbReference type="CDD" id="cd17319">
    <property type="entry name" value="MFS_ExuT_GudP_like"/>
    <property type="match status" value="1"/>
</dbReference>
<name>A0AAU7Q4T3_9GAMM</name>
<dbReference type="InterPro" id="IPR050382">
    <property type="entry name" value="MFS_Na/Anion_cotransporter"/>
</dbReference>
<evidence type="ECO:0000256" key="1">
    <source>
        <dbReference type="ARBA" id="ARBA00004651"/>
    </source>
</evidence>
<feature type="transmembrane region" description="Helical" evidence="7">
    <location>
        <begin position="75"/>
        <end position="95"/>
    </location>
</feature>
<feature type="transmembrane region" description="Helical" evidence="7">
    <location>
        <begin position="43"/>
        <end position="63"/>
    </location>
</feature>
<feature type="domain" description="Major facilitator superfamily (MFS) profile" evidence="8">
    <location>
        <begin position="10"/>
        <end position="420"/>
    </location>
</feature>
<feature type="transmembrane region" description="Helical" evidence="7">
    <location>
        <begin position="332"/>
        <end position="353"/>
    </location>
</feature>
<dbReference type="SUPFAM" id="SSF103473">
    <property type="entry name" value="MFS general substrate transporter"/>
    <property type="match status" value="1"/>
</dbReference>
<feature type="transmembrane region" description="Helical" evidence="7">
    <location>
        <begin position="7"/>
        <end position="23"/>
    </location>
</feature>
<proteinExistence type="inferred from homology"/>
<dbReference type="AlphaFoldDB" id="A0AAU7Q4T3"/>
<dbReference type="GO" id="GO:0022857">
    <property type="term" value="F:transmembrane transporter activity"/>
    <property type="evidence" value="ECO:0007669"/>
    <property type="project" value="InterPro"/>
</dbReference>
<dbReference type="EMBL" id="CP157947">
    <property type="protein sequence ID" value="XBS68008.1"/>
    <property type="molecule type" value="Genomic_DNA"/>
</dbReference>
<comment type="subcellular location">
    <subcellularLocation>
        <location evidence="1">Cell membrane</location>
        <topology evidence="1">Multi-pass membrane protein</topology>
    </subcellularLocation>
</comment>
<dbReference type="InterPro" id="IPR000849">
    <property type="entry name" value="Sugar_P_transporter"/>
</dbReference>
<feature type="transmembrane region" description="Helical" evidence="7">
    <location>
        <begin position="131"/>
        <end position="158"/>
    </location>
</feature>
<gene>
    <name evidence="9" type="ORF">ABK905_14005</name>
</gene>
<feature type="transmembrane region" description="Helical" evidence="7">
    <location>
        <begin position="306"/>
        <end position="326"/>
    </location>
</feature>
<protein>
    <submittedName>
        <fullName evidence="9">MFS transporter</fullName>
    </submittedName>
</protein>
<evidence type="ECO:0000256" key="6">
    <source>
        <dbReference type="ARBA" id="ARBA00038514"/>
    </source>
</evidence>
<dbReference type="InterPro" id="IPR011701">
    <property type="entry name" value="MFS"/>
</dbReference>
<feature type="transmembrane region" description="Helical" evidence="7">
    <location>
        <begin position="365"/>
        <end position="388"/>
    </location>
</feature>
<feature type="transmembrane region" description="Helical" evidence="7">
    <location>
        <begin position="273"/>
        <end position="294"/>
    </location>
</feature>